<gene>
    <name evidence="4" type="ORF">P0Y56_03230</name>
</gene>
<name>A0AAJ5X7S1_9SPHN</name>
<dbReference type="EMBL" id="CP119316">
    <property type="protein sequence ID" value="WEK47311.1"/>
    <property type="molecule type" value="Genomic_DNA"/>
</dbReference>
<feature type="chain" id="PRO_5042620045" description="Outer membrane protein beta-barrel domain-containing protein" evidence="2">
    <location>
        <begin position="20"/>
        <end position="154"/>
    </location>
</feature>
<protein>
    <recommendedName>
        <fullName evidence="3">Outer membrane protein beta-barrel domain-containing protein</fullName>
    </recommendedName>
</protein>
<proteinExistence type="predicted"/>
<dbReference type="KEGG" id="acob:P0Y56_03230"/>
<dbReference type="SUPFAM" id="SSF56925">
    <property type="entry name" value="OMPA-like"/>
    <property type="match status" value="1"/>
</dbReference>
<feature type="signal peptide" evidence="2">
    <location>
        <begin position="1"/>
        <end position="19"/>
    </location>
</feature>
<evidence type="ECO:0000259" key="3">
    <source>
        <dbReference type="Pfam" id="PF13505"/>
    </source>
</evidence>
<sequence length="154" mass="15683">MRKILLATAAALTASLAIAAPAQANEARVEAHGGAVWAYGDTKGVAGVAAGYDWDLGSSAFVGAEASADKILVDGAKVQFGANARLGFKAGAATKIYATGGVSTKPYSGLDETWNLGAGVQQSLGKVYIKAEYRHYWVNSADLDAVVGGVGVTF</sequence>
<dbReference type="InterPro" id="IPR027385">
    <property type="entry name" value="Beta-barrel_OMP"/>
</dbReference>
<accession>A0AAJ5X7S1</accession>
<reference evidence="4" key="1">
    <citation type="submission" date="2023-03" db="EMBL/GenBank/DDBJ databases">
        <title>Andean soil-derived lignocellulolytic bacterial consortium as a source of novel taxa and putative plastic-active enzymes.</title>
        <authorList>
            <person name="Diaz-Garcia L."/>
            <person name="Chuvochina M."/>
            <person name="Feuerriegel G."/>
            <person name="Bunk B."/>
            <person name="Sproer C."/>
            <person name="Streit W.R."/>
            <person name="Rodriguez L.M."/>
            <person name="Overmann J."/>
            <person name="Jimenez D.J."/>
        </authorList>
    </citation>
    <scope>NUCLEOTIDE SEQUENCE</scope>
    <source>
        <strain evidence="4">MAG 26</strain>
    </source>
</reference>
<dbReference type="AlphaFoldDB" id="A0AAJ5X7S1"/>
<evidence type="ECO:0000256" key="2">
    <source>
        <dbReference type="SAM" id="SignalP"/>
    </source>
</evidence>
<evidence type="ECO:0000313" key="5">
    <source>
        <dbReference type="Proteomes" id="UP001218362"/>
    </source>
</evidence>
<evidence type="ECO:0000313" key="4">
    <source>
        <dbReference type="EMBL" id="WEK47311.1"/>
    </source>
</evidence>
<evidence type="ECO:0000256" key="1">
    <source>
        <dbReference type="ARBA" id="ARBA00022729"/>
    </source>
</evidence>
<feature type="domain" description="Outer membrane protein beta-barrel" evidence="3">
    <location>
        <begin position="9"/>
        <end position="154"/>
    </location>
</feature>
<dbReference type="Pfam" id="PF13505">
    <property type="entry name" value="OMP_b-brl"/>
    <property type="match status" value="1"/>
</dbReference>
<dbReference type="Proteomes" id="UP001218362">
    <property type="component" value="Chromosome"/>
</dbReference>
<organism evidence="4 5">
    <name type="scientific">Candidatus Andeanibacterium colombiense</name>
    <dbReference type="NCBI Taxonomy" id="3121345"/>
    <lineage>
        <taxon>Bacteria</taxon>
        <taxon>Pseudomonadati</taxon>
        <taxon>Pseudomonadota</taxon>
        <taxon>Alphaproteobacteria</taxon>
        <taxon>Sphingomonadales</taxon>
        <taxon>Sphingomonadaceae</taxon>
        <taxon>Candidatus Andeanibacterium</taxon>
    </lineage>
</organism>
<dbReference type="InterPro" id="IPR011250">
    <property type="entry name" value="OMP/PagP_B-barrel"/>
</dbReference>
<keyword evidence="1 2" id="KW-0732">Signal</keyword>